<keyword evidence="5" id="KW-0812">Transmembrane</keyword>
<dbReference type="PANTHER" id="PTHR11412:SF136">
    <property type="entry name" value="CD109 ANTIGEN"/>
    <property type="match status" value="1"/>
</dbReference>
<dbReference type="Pfam" id="PF17791">
    <property type="entry name" value="MG3"/>
    <property type="match status" value="1"/>
</dbReference>
<accession>A0A7J7JTN3</accession>
<evidence type="ECO:0000256" key="2">
    <source>
        <dbReference type="ARBA" id="ARBA00022966"/>
    </source>
</evidence>
<sequence>MIAHHSGDHSLFIIDRRSYSVSYLKSDSDSLISHFEFNFYELASQCNKLSMDKVSSFLILLAISCCTTTVRCDNANYTLLVPSQVHAGKTLTSLLTVHYSTSGSVQVSIDLYKTSDLGTSLLPLTKEVTSGLNVVEVDIPSDWSGEYQIQVSNDKFSAAVDFDVKSTPYAILIQTDKPIYKPSQTVNIRVAIIDTNLIPRNETVDVLIEDAEGNKLQQWLDVQAEMGLAQFSLPLSDQPPLGDWKISVSTDVVSQEKIVKIAGMVILPRFEVTVELPSYVLKSAKTISATVSAIYTFGEDVEGTFSIYFESSDGSLRKEDIAISGTTTVDLTLEEVQIIGLRNGLLTATASVYEPLSGETLEGSGSTEIVVSDYAISFMDINSKIYRPSQDYTAYFEVSKSDGTRVVGETNILVVTVDTGAEDKPEDTVEVAVPDSGIVSVTLTMPAVNHWDTVYIRSSLKLESGETVEGPYIGDFSQFTTVTDDIYLQISTDIITVPNVGEVGEISITSSGSSESYFYAVMSKGKVVSSGSGVLSDGQAMFTVTITQDFTPQAYVVVYAVLAGELLADSFSFNIEGTFVNDVTLEFRDSSDSVISQAQPGDDVKVQINTEAGSVVGLLSVDKSVLLLAGGNDITQAQVLTELMALVQTSSSCSDDEDGGFRFFWFPTFGGKSTEDIISAAGMTVATDAELSGCEPDYPYYYTAAMEYFFDDDIFVEKAAAPGNTNQPPKVRQNFPETWLWSLVTSEGESLVLDKTVPDTITTWVATAISMHPTAGIAVTKQSTDLTVKLPFFITPILPYSAKKGEELELKIILNNYGDADESCTVVIDGSTEYEVKAGENDLYLAEQKLELTVETIAAGTSSAVIAWLNPLVIDTISLSVSATCVSGVGDAFVRPLLVKPPGYPMEQCESEFVQLSDGDEPITVEFATELTIDYVPESKSVEVQVTGDVMGPSIEGLESLVRVPYGCGEQNMISFTPNIFVRRYLDNVNRLDNDIKSRTTANMESGYQRELTYKHPDGSFSAFGDSDPSGSTWLSAFVMKCFRQASDYITVDSNVMSNVESWLLKQQSKVTVGMFNEPGRVIHTEMQGGSSGGITLTAFVVISFLEDVTGSALDSKISSLADSIAYLEGNLLKIEESPYQLSIITYALQLAKSSQVDLFKAKLERLENDAGGLVWWDPLATKAAAVDSMDYRSYSSGPSSIEMTSYALLTYVAAGDVAKAKKIAMWITKKRGSNGGFQGTQDTVLGLQALAAYAELVVSDSTNLQVSFETDLADTFNHTITASNAIITKKNWFKPAEGIKKVMATISGSGSTIVTTCVGYNVNTKPSTPTTEVTTRVVTFSDNLDQTTLEACIVYTGKGESGMGLTEVKVPTGYSTSVADAQVKTGDAARTESTPEGGLAVYWNSITEKESCVNVLLVKESAVKNVQDAYAVGSQYYNSDTGSRSFYNPTSAVVVAGGLNYAASLSATMSTCIIMLALYFFG</sequence>
<evidence type="ECO:0000313" key="10">
    <source>
        <dbReference type="Proteomes" id="UP000593567"/>
    </source>
</evidence>
<dbReference type="Gene3D" id="2.60.120.1540">
    <property type="match status" value="1"/>
</dbReference>
<evidence type="ECO:0000256" key="1">
    <source>
        <dbReference type="ARBA" id="ARBA00022729"/>
    </source>
</evidence>
<dbReference type="Pfam" id="PF01835">
    <property type="entry name" value="MG2"/>
    <property type="match status" value="1"/>
</dbReference>
<comment type="caution">
    <text evidence="9">The sequence shown here is derived from an EMBL/GenBank/DDBJ whole genome shotgun (WGS) entry which is preliminary data.</text>
</comment>
<evidence type="ECO:0000259" key="7">
    <source>
        <dbReference type="SMART" id="SM01360"/>
    </source>
</evidence>
<dbReference type="Pfam" id="PF07678">
    <property type="entry name" value="TED_complement"/>
    <property type="match status" value="1"/>
</dbReference>
<gene>
    <name evidence="9" type="ORF">EB796_012419</name>
</gene>
<evidence type="ECO:0000256" key="4">
    <source>
        <dbReference type="ARBA" id="ARBA00023180"/>
    </source>
</evidence>
<dbReference type="SMART" id="SM01360">
    <property type="entry name" value="A2M"/>
    <property type="match status" value="1"/>
</dbReference>
<dbReference type="SMART" id="SM01419">
    <property type="entry name" value="Thiol-ester_cl"/>
    <property type="match status" value="1"/>
</dbReference>
<dbReference type="Gene3D" id="2.60.40.1940">
    <property type="match status" value="1"/>
</dbReference>
<dbReference type="Pfam" id="PF07677">
    <property type="entry name" value="A2M_recep"/>
    <property type="match status" value="1"/>
</dbReference>
<dbReference type="Gene3D" id="2.60.40.10">
    <property type="entry name" value="Immunoglobulins"/>
    <property type="match status" value="1"/>
</dbReference>
<dbReference type="InterPro" id="IPR013783">
    <property type="entry name" value="Ig-like_fold"/>
</dbReference>
<protein>
    <submittedName>
        <fullName evidence="9">CD109</fullName>
    </submittedName>
</protein>
<dbReference type="Pfam" id="PF07703">
    <property type="entry name" value="A2M_BRD"/>
    <property type="match status" value="1"/>
</dbReference>
<evidence type="ECO:0000256" key="5">
    <source>
        <dbReference type="SAM" id="Phobius"/>
    </source>
</evidence>
<feature type="transmembrane region" description="Helical" evidence="5">
    <location>
        <begin position="1462"/>
        <end position="1482"/>
    </location>
</feature>
<dbReference type="PROSITE" id="PS00477">
    <property type="entry name" value="ALPHA_2_MACROGLOBULIN"/>
    <property type="match status" value="1"/>
</dbReference>
<organism evidence="9 10">
    <name type="scientific">Bugula neritina</name>
    <name type="common">Brown bryozoan</name>
    <name type="synonym">Sertularia neritina</name>
    <dbReference type="NCBI Taxonomy" id="10212"/>
    <lineage>
        <taxon>Eukaryota</taxon>
        <taxon>Metazoa</taxon>
        <taxon>Spiralia</taxon>
        <taxon>Lophotrochozoa</taxon>
        <taxon>Bryozoa</taxon>
        <taxon>Gymnolaemata</taxon>
        <taxon>Cheilostomatida</taxon>
        <taxon>Flustrina</taxon>
        <taxon>Buguloidea</taxon>
        <taxon>Bugulidae</taxon>
        <taxon>Bugula</taxon>
    </lineage>
</organism>
<dbReference type="Gene3D" id="6.20.50.160">
    <property type="match status" value="1"/>
</dbReference>
<keyword evidence="5" id="KW-0472">Membrane</keyword>
<dbReference type="Pfam" id="PF00207">
    <property type="entry name" value="A2M"/>
    <property type="match status" value="1"/>
</dbReference>
<proteinExistence type="predicted"/>
<dbReference type="InterPro" id="IPR041813">
    <property type="entry name" value="A2M_TED"/>
</dbReference>
<dbReference type="Gene3D" id="2.60.40.1930">
    <property type="match status" value="2"/>
</dbReference>
<feature type="domain" description="Alpha-2-macroglobulin bait region" evidence="6">
    <location>
        <begin position="488"/>
        <end position="628"/>
    </location>
</feature>
<reference evidence="9" key="1">
    <citation type="submission" date="2020-06" db="EMBL/GenBank/DDBJ databases">
        <title>Draft genome of Bugula neritina, a colonial animal packing powerful symbionts and potential medicines.</title>
        <authorList>
            <person name="Rayko M."/>
        </authorList>
    </citation>
    <scope>NUCLEOTIDE SEQUENCE [LARGE SCALE GENOMIC DNA]</scope>
    <source>
        <strain evidence="9">Kwan_BN1</strain>
    </source>
</reference>
<dbReference type="Proteomes" id="UP000593567">
    <property type="component" value="Unassembled WGS sequence"/>
</dbReference>
<dbReference type="Gene3D" id="2.20.130.20">
    <property type="match status" value="1"/>
</dbReference>
<keyword evidence="1" id="KW-0732">Signal</keyword>
<dbReference type="InterPro" id="IPR050473">
    <property type="entry name" value="A2M/Complement_sys"/>
</dbReference>
<dbReference type="PANTHER" id="PTHR11412">
    <property type="entry name" value="MACROGLOBULIN / COMPLEMENT"/>
    <property type="match status" value="1"/>
</dbReference>
<keyword evidence="5" id="KW-1133">Transmembrane helix</keyword>
<dbReference type="InterPro" id="IPR001599">
    <property type="entry name" value="Macroglobln_a2"/>
</dbReference>
<dbReference type="FunFam" id="2.60.40.1930:FF:000001">
    <property type="entry name" value="CD109 isoform 3"/>
    <property type="match status" value="1"/>
</dbReference>
<dbReference type="InterPro" id="IPR019742">
    <property type="entry name" value="MacrogloblnA2_CS"/>
</dbReference>
<keyword evidence="4" id="KW-0325">Glycoprotein</keyword>
<dbReference type="InterPro" id="IPR011625">
    <property type="entry name" value="A2M_N_BRD"/>
</dbReference>
<dbReference type="GO" id="GO:0005615">
    <property type="term" value="C:extracellular space"/>
    <property type="evidence" value="ECO:0007669"/>
    <property type="project" value="InterPro"/>
</dbReference>
<dbReference type="InterPro" id="IPR011626">
    <property type="entry name" value="Alpha-macroglobulin_TED"/>
</dbReference>
<dbReference type="Gene3D" id="1.50.10.20">
    <property type="match status" value="1"/>
</dbReference>
<evidence type="ECO:0000259" key="8">
    <source>
        <dbReference type="SMART" id="SM01361"/>
    </source>
</evidence>
<dbReference type="InterPro" id="IPR041555">
    <property type="entry name" value="MG3"/>
</dbReference>
<dbReference type="InterPro" id="IPR008930">
    <property type="entry name" value="Terpenoid_cyclase/PrenylTrfase"/>
</dbReference>
<dbReference type="EMBL" id="VXIV02001836">
    <property type="protein sequence ID" value="KAF6029273.1"/>
    <property type="molecule type" value="Genomic_DNA"/>
</dbReference>
<keyword evidence="3" id="KW-1015">Disulfide bond</keyword>
<evidence type="ECO:0000313" key="9">
    <source>
        <dbReference type="EMBL" id="KAF6029273.1"/>
    </source>
</evidence>
<keyword evidence="2" id="KW-0882">Thioester bond</keyword>
<feature type="domain" description="Alpha-2-macroglobulin" evidence="7">
    <location>
        <begin position="738"/>
        <end position="828"/>
    </location>
</feature>
<dbReference type="CDD" id="cd02897">
    <property type="entry name" value="A2M_2"/>
    <property type="match status" value="1"/>
</dbReference>
<dbReference type="OrthoDB" id="9998011at2759"/>
<feature type="domain" description="Alpha-macroglobulin receptor-binding" evidence="8">
    <location>
        <begin position="1362"/>
        <end position="1448"/>
    </location>
</feature>
<dbReference type="InterPro" id="IPR009048">
    <property type="entry name" value="A-macroglobulin_rcpt-bd"/>
</dbReference>
<dbReference type="SUPFAM" id="SSF48239">
    <property type="entry name" value="Terpenoid cyclases/Protein prenyltransferases"/>
    <property type="match status" value="1"/>
</dbReference>
<dbReference type="GO" id="GO:0004866">
    <property type="term" value="F:endopeptidase inhibitor activity"/>
    <property type="evidence" value="ECO:0007669"/>
    <property type="project" value="InterPro"/>
</dbReference>
<dbReference type="SUPFAM" id="SSF49410">
    <property type="entry name" value="Alpha-macroglobulin receptor domain"/>
    <property type="match status" value="1"/>
</dbReference>
<dbReference type="SMART" id="SM01359">
    <property type="entry name" value="A2M_N_2"/>
    <property type="match status" value="1"/>
</dbReference>
<evidence type="ECO:0000256" key="3">
    <source>
        <dbReference type="ARBA" id="ARBA00023157"/>
    </source>
</evidence>
<evidence type="ECO:0000259" key="6">
    <source>
        <dbReference type="SMART" id="SM01359"/>
    </source>
</evidence>
<dbReference type="SMART" id="SM01361">
    <property type="entry name" value="A2M_recep"/>
    <property type="match status" value="1"/>
</dbReference>
<keyword evidence="10" id="KW-1185">Reference proteome</keyword>
<dbReference type="Gene3D" id="2.60.40.690">
    <property type="entry name" value="Alpha-macroglobulin, receptor-binding domain"/>
    <property type="match status" value="1"/>
</dbReference>
<dbReference type="InterPro" id="IPR047565">
    <property type="entry name" value="Alpha-macroglob_thiol-ester_cl"/>
</dbReference>
<dbReference type="InterPro" id="IPR036595">
    <property type="entry name" value="A-macroglobulin_rcpt-bd_sf"/>
</dbReference>
<dbReference type="InterPro" id="IPR002890">
    <property type="entry name" value="MG2"/>
</dbReference>
<name>A0A7J7JTN3_BUGNE</name>